<proteinExistence type="predicted"/>
<accession>A0A816K7Z9</accession>
<feature type="non-terminal residue" evidence="1">
    <location>
        <position position="140"/>
    </location>
</feature>
<dbReference type="AlphaFoldDB" id="A0A816K7Z9"/>
<dbReference type="EMBL" id="HG994366">
    <property type="protein sequence ID" value="CAF1913910.1"/>
    <property type="molecule type" value="Genomic_DNA"/>
</dbReference>
<gene>
    <name evidence="1" type="ORF">DARMORV10_C02P35400.1</name>
</gene>
<name>A0A816K7Z9_BRANA</name>
<evidence type="ECO:0000313" key="1">
    <source>
        <dbReference type="EMBL" id="CAF1913910.1"/>
    </source>
</evidence>
<protein>
    <submittedName>
        <fullName evidence="1">(rape) hypothetical protein</fullName>
    </submittedName>
</protein>
<sequence length="140" mass="15762">MGRIRFFQHQVDLLNVQRVLVRVTPWLALPGLQDQRAVVVDVLQGDKELSNPNQQALKILVVFQVEPNGLSGGLALLWKREVSVVVKFADKNVVDCAISYGGYSFCVSFVYGEPSQIGKEKVWERLMRLGAGRKESWCMV</sequence>
<dbReference type="SUPFAM" id="SSF56219">
    <property type="entry name" value="DNase I-like"/>
    <property type="match status" value="1"/>
</dbReference>
<dbReference type="InterPro" id="IPR036691">
    <property type="entry name" value="Endo/exonu/phosph_ase_sf"/>
</dbReference>
<dbReference type="Proteomes" id="UP001295469">
    <property type="component" value="Chromosome C02"/>
</dbReference>
<reference evidence="1" key="1">
    <citation type="submission" date="2021-01" db="EMBL/GenBank/DDBJ databases">
        <authorList>
            <consortium name="Genoscope - CEA"/>
            <person name="William W."/>
        </authorList>
    </citation>
    <scope>NUCLEOTIDE SEQUENCE</scope>
</reference>
<organism evidence="1">
    <name type="scientific">Brassica napus</name>
    <name type="common">Rape</name>
    <dbReference type="NCBI Taxonomy" id="3708"/>
    <lineage>
        <taxon>Eukaryota</taxon>
        <taxon>Viridiplantae</taxon>
        <taxon>Streptophyta</taxon>
        <taxon>Embryophyta</taxon>
        <taxon>Tracheophyta</taxon>
        <taxon>Spermatophyta</taxon>
        <taxon>Magnoliopsida</taxon>
        <taxon>eudicotyledons</taxon>
        <taxon>Gunneridae</taxon>
        <taxon>Pentapetalae</taxon>
        <taxon>rosids</taxon>
        <taxon>malvids</taxon>
        <taxon>Brassicales</taxon>
        <taxon>Brassicaceae</taxon>
        <taxon>Brassiceae</taxon>
        <taxon>Brassica</taxon>
    </lineage>
</organism>